<dbReference type="STRING" id="150033.RV14_GL000099"/>
<organism evidence="3 4">
    <name type="scientific">Enterococcus ratti</name>
    <dbReference type="NCBI Taxonomy" id="150033"/>
    <lineage>
        <taxon>Bacteria</taxon>
        <taxon>Bacillati</taxon>
        <taxon>Bacillota</taxon>
        <taxon>Bacilli</taxon>
        <taxon>Lactobacillales</taxon>
        <taxon>Enterococcaceae</taxon>
        <taxon>Enterococcus</taxon>
    </lineage>
</organism>
<name>A0A1L8WT10_9ENTE</name>
<keyword evidence="1" id="KW-1133">Transmembrane helix</keyword>
<protein>
    <recommendedName>
        <fullName evidence="2">DUF4097 domain-containing protein</fullName>
    </recommendedName>
</protein>
<dbReference type="Pfam" id="PF13349">
    <property type="entry name" value="DUF4097"/>
    <property type="match status" value="1"/>
</dbReference>
<sequence>MIGTPQEIAEAYYEDKRLDKALRAKQDVIAREDLVREYRLNRKFILKRWKLRLKNFFVFLLQICLLVLSFYLALMVIYYMVQEHVLLWGACTLFFFTVCLMLMSKKPNKLRKYMGLIYLVGTTSLACSLALFFHHAWFYQGQLIDKELWLESASLESLNFSAVYPVEVSMIQLPENENAKVEVKGHLRRTDIKNLVNATKNQTHITIGTANIFDWVQKIGKIEVVFYLPENQRHRSLNFKLEQGDVMLNHTYSDYVNLVVKQGRISITDIYSQKIQVKSHRADVIVHQFLSDMSIENTEGKTVLSDGQGKIDVSTTTGLTKVASVSSERMQLKNTEGKNVLSAGTIQQLHIRNETGTTVIERQEGNTSIKNGLGKLVLSDLTGKLSVNNDSGMMIISQQYPLNALVKSETGHVKWVQSSDIGSKFELSSQSGKINNSFKKQEKAAKKIKISTKKGNITVVQRNK</sequence>
<proteinExistence type="predicted"/>
<evidence type="ECO:0000259" key="2">
    <source>
        <dbReference type="Pfam" id="PF13349"/>
    </source>
</evidence>
<accession>A0A1L8WT10</accession>
<dbReference type="Proteomes" id="UP000182152">
    <property type="component" value="Unassembled WGS sequence"/>
</dbReference>
<feature type="transmembrane region" description="Helical" evidence="1">
    <location>
        <begin position="116"/>
        <end position="138"/>
    </location>
</feature>
<feature type="domain" description="DUF4097" evidence="2">
    <location>
        <begin position="175"/>
        <end position="318"/>
    </location>
</feature>
<evidence type="ECO:0000313" key="3">
    <source>
        <dbReference type="EMBL" id="OJG83922.1"/>
    </source>
</evidence>
<keyword evidence="4" id="KW-1185">Reference proteome</keyword>
<keyword evidence="1" id="KW-0812">Transmembrane</keyword>
<feature type="transmembrane region" description="Helical" evidence="1">
    <location>
        <begin position="56"/>
        <end position="79"/>
    </location>
</feature>
<dbReference type="InterPro" id="IPR025164">
    <property type="entry name" value="Toastrack_DUF4097"/>
</dbReference>
<feature type="transmembrane region" description="Helical" evidence="1">
    <location>
        <begin position="85"/>
        <end position="104"/>
    </location>
</feature>
<dbReference type="EMBL" id="JXLB01000001">
    <property type="protein sequence ID" value="OJG83922.1"/>
    <property type="molecule type" value="Genomic_DNA"/>
</dbReference>
<reference evidence="3 4" key="1">
    <citation type="submission" date="2014-12" db="EMBL/GenBank/DDBJ databases">
        <title>Draft genome sequences of 29 type strains of Enterococci.</title>
        <authorList>
            <person name="Zhong Z."/>
            <person name="Sun Z."/>
            <person name="Liu W."/>
            <person name="Zhang W."/>
            <person name="Zhang H."/>
        </authorList>
    </citation>
    <scope>NUCLEOTIDE SEQUENCE [LARGE SCALE GENOMIC DNA]</scope>
    <source>
        <strain evidence="3 4">DSM 15687</strain>
    </source>
</reference>
<dbReference type="AlphaFoldDB" id="A0A1L8WT10"/>
<gene>
    <name evidence="3" type="ORF">RV14_GL000099</name>
</gene>
<evidence type="ECO:0000256" key="1">
    <source>
        <dbReference type="SAM" id="Phobius"/>
    </source>
</evidence>
<evidence type="ECO:0000313" key="4">
    <source>
        <dbReference type="Proteomes" id="UP000182152"/>
    </source>
</evidence>
<comment type="caution">
    <text evidence="3">The sequence shown here is derived from an EMBL/GenBank/DDBJ whole genome shotgun (WGS) entry which is preliminary data.</text>
</comment>
<keyword evidence="1" id="KW-0472">Membrane</keyword>